<proteinExistence type="predicted"/>
<reference evidence="3 4" key="2">
    <citation type="journal article" date="2017" name="Genome Biol.">
        <title>New reference genome sequences of hot pepper reveal the massive evolution of plant disease-resistance genes by retroduplication.</title>
        <authorList>
            <person name="Kim S."/>
            <person name="Park J."/>
            <person name="Yeom S.I."/>
            <person name="Kim Y.M."/>
            <person name="Seo E."/>
            <person name="Kim K.T."/>
            <person name="Kim M.S."/>
            <person name="Lee J.M."/>
            <person name="Cheong K."/>
            <person name="Shin H.S."/>
            <person name="Kim S.B."/>
            <person name="Han K."/>
            <person name="Lee J."/>
            <person name="Park M."/>
            <person name="Lee H.A."/>
            <person name="Lee H.Y."/>
            <person name="Lee Y."/>
            <person name="Oh S."/>
            <person name="Lee J.H."/>
            <person name="Choi E."/>
            <person name="Choi E."/>
            <person name="Lee S.E."/>
            <person name="Jeon J."/>
            <person name="Kim H."/>
            <person name="Choi G."/>
            <person name="Song H."/>
            <person name="Lee J."/>
            <person name="Lee S.C."/>
            <person name="Kwon J.K."/>
            <person name="Lee H.Y."/>
            <person name="Koo N."/>
            <person name="Hong Y."/>
            <person name="Kim R.W."/>
            <person name="Kang W.H."/>
            <person name="Huh J.H."/>
            <person name="Kang B.C."/>
            <person name="Yang T.J."/>
            <person name="Lee Y.H."/>
            <person name="Bennetzen J.L."/>
            <person name="Choi D."/>
        </authorList>
    </citation>
    <scope>NUCLEOTIDE SEQUENCE [LARGE SCALE GENOMIC DNA]</scope>
    <source>
        <strain evidence="4">cv. CM334</strain>
    </source>
</reference>
<evidence type="ECO:0000313" key="4">
    <source>
        <dbReference type="Proteomes" id="UP000222542"/>
    </source>
</evidence>
<evidence type="ECO:0000313" key="3">
    <source>
        <dbReference type="EMBL" id="PHT77824.1"/>
    </source>
</evidence>
<dbReference type="Gramene" id="PHT77824">
    <property type="protein sequence ID" value="PHT77824"/>
    <property type="gene ID" value="T459_15876"/>
</dbReference>
<name>A0A2G2Z784_CAPAN</name>
<keyword evidence="4" id="KW-1185">Reference proteome</keyword>
<keyword evidence="1" id="KW-0677">Repeat</keyword>
<dbReference type="PANTHER" id="PTHR15140">
    <property type="entry name" value="TUBULIN-SPECIFIC CHAPERONE E"/>
    <property type="match status" value="1"/>
</dbReference>
<feature type="domain" description="Disease resistance R13L4/SHOC-2-like LRR" evidence="2">
    <location>
        <begin position="9"/>
        <end position="207"/>
    </location>
</feature>
<dbReference type="EMBL" id="AYRZ02000006">
    <property type="protein sequence ID" value="PHT77824.1"/>
    <property type="molecule type" value="Genomic_DNA"/>
</dbReference>
<accession>A0A2G2Z784</accession>
<organism evidence="3 4">
    <name type="scientific">Capsicum annuum</name>
    <name type="common">Capsicum pepper</name>
    <dbReference type="NCBI Taxonomy" id="4072"/>
    <lineage>
        <taxon>Eukaryota</taxon>
        <taxon>Viridiplantae</taxon>
        <taxon>Streptophyta</taxon>
        <taxon>Embryophyta</taxon>
        <taxon>Tracheophyta</taxon>
        <taxon>Spermatophyta</taxon>
        <taxon>Magnoliopsida</taxon>
        <taxon>eudicotyledons</taxon>
        <taxon>Gunneridae</taxon>
        <taxon>Pentapetalae</taxon>
        <taxon>asterids</taxon>
        <taxon>lamiids</taxon>
        <taxon>Solanales</taxon>
        <taxon>Solanaceae</taxon>
        <taxon>Solanoideae</taxon>
        <taxon>Capsiceae</taxon>
        <taxon>Capsicum</taxon>
    </lineage>
</organism>
<dbReference type="InterPro" id="IPR032675">
    <property type="entry name" value="LRR_dom_sf"/>
</dbReference>
<dbReference type="SUPFAM" id="SSF52058">
    <property type="entry name" value="L domain-like"/>
    <property type="match status" value="1"/>
</dbReference>
<evidence type="ECO:0000259" key="2">
    <source>
        <dbReference type="Pfam" id="PF23598"/>
    </source>
</evidence>
<dbReference type="InterPro" id="IPR055414">
    <property type="entry name" value="LRR_R13L4/SHOC2-like"/>
</dbReference>
<dbReference type="PANTHER" id="PTHR15140:SF52">
    <property type="entry name" value="LATE BLIGHT RESISTANCE PROTEIN HOMOLOG R1A-4"/>
    <property type="match status" value="1"/>
</dbReference>
<sequence>MDDQLYDVYHLRDLRLLRVLQLFLSFIMVKDSLLNEICMLNHLRYLFFGTEVKSLPSSFSNLGNLEILHVNNKGSTFVLLPRIWDLVKLRELSVTACSFFDKDTDEPILIAEDSKLENLRALEQLVLSDSKDTEDIFKRFSNLQVLKFSLKESWDCSTQKYWFPKVDFLSELEFLNVGFESSNSNDSGPSVATNCSWDFHFPSNLKNLCCVIFL</sequence>
<protein>
    <recommendedName>
        <fullName evidence="2">Disease resistance R13L4/SHOC-2-like LRR domain-containing protein</fullName>
    </recommendedName>
</protein>
<comment type="caution">
    <text evidence="3">The sequence shown here is derived from an EMBL/GenBank/DDBJ whole genome shotgun (WGS) entry which is preliminary data.</text>
</comment>
<gene>
    <name evidence="3" type="ORF">T459_15876</name>
</gene>
<dbReference type="Gene3D" id="3.80.10.10">
    <property type="entry name" value="Ribonuclease Inhibitor"/>
    <property type="match status" value="1"/>
</dbReference>
<dbReference type="OMA" id="WDSFDEY"/>
<dbReference type="AlphaFoldDB" id="A0A2G2Z784"/>
<evidence type="ECO:0000256" key="1">
    <source>
        <dbReference type="ARBA" id="ARBA00022737"/>
    </source>
</evidence>
<dbReference type="Proteomes" id="UP000222542">
    <property type="component" value="Unassembled WGS sequence"/>
</dbReference>
<reference evidence="3 4" key="1">
    <citation type="journal article" date="2014" name="Nat. Genet.">
        <title>Genome sequence of the hot pepper provides insights into the evolution of pungency in Capsicum species.</title>
        <authorList>
            <person name="Kim S."/>
            <person name="Park M."/>
            <person name="Yeom S.I."/>
            <person name="Kim Y.M."/>
            <person name="Lee J.M."/>
            <person name="Lee H.A."/>
            <person name="Seo E."/>
            <person name="Choi J."/>
            <person name="Cheong K."/>
            <person name="Kim K.T."/>
            <person name="Jung K."/>
            <person name="Lee G.W."/>
            <person name="Oh S.K."/>
            <person name="Bae C."/>
            <person name="Kim S.B."/>
            <person name="Lee H.Y."/>
            <person name="Kim S.Y."/>
            <person name="Kim M.S."/>
            <person name="Kang B.C."/>
            <person name="Jo Y.D."/>
            <person name="Yang H.B."/>
            <person name="Jeong H.J."/>
            <person name="Kang W.H."/>
            <person name="Kwon J.K."/>
            <person name="Shin C."/>
            <person name="Lim J.Y."/>
            <person name="Park J.H."/>
            <person name="Huh J.H."/>
            <person name="Kim J.S."/>
            <person name="Kim B.D."/>
            <person name="Cohen O."/>
            <person name="Paran I."/>
            <person name="Suh M.C."/>
            <person name="Lee S.B."/>
            <person name="Kim Y.K."/>
            <person name="Shin Y."/>
            <person name="Noh S.J."/>
            <person name="Park J."/>
            <person name="Seo Y.S."/>
            <person name="Kwon S.Y."/>
            <person name="Kim H.A."/>
            <person name="Park J.M."/>
            <person name="Kim H.J."/>
            <person name="Choi S.B."/>
            <person name="Bosland P.W."/>
            <person name="Reeves G."/>
            <person name="Jo S.H."/>
            <person name="Lee B.W."/>
            <person name="Cho H.T."/>
            <person name="Choi H.S."/>
            <person name="Lee M.S."/>
            <person name="Yu Y."/>
            <person name="Do Choi Y."/>
            <person name="Park B.S."/>
            <person name="van Deynze A."/>
            <person name="Ashrafi H."/>
            <person name="Hill T."/>
            <person name="Kim W.T."/>
            <person name="Pai H.S."/>
            <person name="Ahn H.K."/>
            <person name="Yeam I."/>
            <person name="Giovannoni J.J."/>
            <person name="Rose J.K."/>
            <person name="Sorensen I."/>
            <person name="Lee S.J."/>
            <person name="Kim R.W."/>
            <person name="Choi I.Y."/>
            <person name="Choi B.S."/>
            <person name="Lim J.S."/>
            <person name="Lee Y.H."/>
            <person name="Choi D."/>
        </authorList>
    </citation>
    <scope>NUCLEOTIDE SEQUENCE [LARGE SCALE GENOMIC DNA]</scope>
    <source>
        <strain evidence="4">cv. CM334</strain>
    </source>
</reference>
<dbReference type="Pfam" id="PF23598">
    <property type="entry name" value="LRR_14"/>
    <property type="match status" value="1"/>
</dbReference>